<evidence type="ECO:0000313" key="2">
    <source>
        <dbReference type="EMBL" id="KAK9901392.1"/>
    </source>
</evidence>
<proteinExistence type="predicted"/>
<feature type="region of interest" description="Disordered" evidence="1">
    <location>
        <begin position="153"/>
        <end position="172"/>
    </location>
</feature>
<gene>
    <name evidence="2" type="ORF">M0R45_002158</name>
</gene>
<comment type="caution">
    <text evidence="2">The sequence shown here is derived from an EMBL/GenBank/DDBJ whole genome shotgun (WGS) entry which is preliminary data.</text>
</comment>
<keyword evidence="3" id="KW-1185">Reference proteome</keyword>
<protein>
    <submittedName>
        <fullName evidence="2">Uncharacterized protein</fullName>
    </submittedName>
</protein>
<evidence type="ECO:0000313" key="3">
    <source>
        <dbReference type="Proteomes" id="UP001457282"/>
    </source>
</evidence>
<sequence>MIETFKFLSNVSLTCPTVSSPCRNVYTQGHTTWRVRHCVLACRAMSACPSVSDTGHSINLPLPSSSSSPTSPPPTATYLAVDTLLRHRPIFSNLCYPICSLPTSSPALFPDAAAISQPASPILIQAATTTQVIPCSLAGVPVVSFASTPHQPLHRLNPHPPATTPSSSHQCL</sequence>
<evidence type="ECO:0000256" key="1">
    <source>
        <dbReference type="SAM" id="MobiDB-lite"/>
    </source>
</evidence>
<dbReference type="AlphaFoldDB" id="A0AAW1VF36"/>
<reference evidence="2 3" key="1">
    <citation type="journal article" date="2023" name="G3 (Bethesda)">
        <title>A chromosome-length genome assembly and annotation of blackberry (Rubus argutus, cv. 'Hillquist').</title>
        <authorList>
            <person name="Bruna T."/>
            <person name="Aryal R."/>
            <person name="Dudchenko O."/>
            <person name="Sargent D.J."/>
            <person name="Mead D."/>
            <person name="Buti M."/>
            <person name="Cavallini A."/>
            <person name="Hytonen T."/>
            <person name="Andres J."/>
            <person name="Pham M."/>
            <person name="Weisz D."/>
            <person name="Mascagni F."/>
            <person name="Usai G."/>
            <person name="Natali L."/>
            <person name="Bassil N."/>
            <person name="Fernandez G.E."/>
            <person name="Lomsadze A."/>
            <person name="Armour M."/>
            <person name="Olukolu B."/>
            <person name="Poorten T."/>
            <person name="Britton C."/>
            <person name="Davik J."/>
            <person name="Ashrafi H."/>
            <person name="Aiden E.L."/>
            <person name="Borodovsky M."/>
            <person name="Worthington M."/>
        </authorList>
    </citation>
    <scope>NUCLEOTIDE SEQUENCE [LARGE SCALE GENOMIC DNA]</scope>
    <source>
        <strain evidence="2">PI 553951</strain>
    </source>
</reference>
<dbReference type="EMBL" id="JBEDUW010000313">
    <property type="protein sequence ID" value="KAK9901392.1"/>
    <property type="molecule type" value="Genomic_DNA"/>
</dbReference>
<dbReference type="Proteomes" id="UP001457282">
    <property type="component" value="Unassembled WGS sequence"/>
</dbReference>
<organism evidence="2 3">
    <name type="scientific">Rubus argutus</name>
    <name type="common">Southern blackberry</name>
    <dbReference type="NCBI Taxonomy" id="59490"/>
    <lineage>
        <taxon>Eukaryota</taxon>
        <taxon>Viridiplantae</taxon>
        <taxon>Streptophyta</taxon>
        <taxon>Embryophyta</taxon>
        <taxon>Tracheophyta</taxon>
        <taxon>Spermatophyta</taxon>
        <taxon>Magnoliopsida</taxon>
        <taxon>eudicotyledons</taxon>
        <taxon>Gunneridae</taxon>
        <taxon>Pentapetalae</taxon>
        <taxon>rosids</taxon>
        <taxon>fabids</taxon>
        <taxon>Rosales</taxon>
        <taxon>Rosaceae</taxon>
        <taxon>Rosoideae</taxon>
        <taxon>Rosoideae incertae sedis</taxon>
        <taxon>Rubus</taxon>
    </lineage>
</organism>
<accession>A0AAW1VF36</accession>
<name>A0AAW1VF36_RUBAR</name>